<evidence type="ECO:0000313" key="3">
    <source>
        <dbReference type="EMBL" id="CAE4626225.1"/>
    </source>
</evidence>
<dbReference type="SUPFAM" id="SSF82199">
    <property type="entry name" value="SET domain"/>
    <property type="match status" value="1"/>
</dbReference>
<dbReference type="EMBL" id="HBNR01058387">
    <property type="protein sequence ID" value="CAE4626225.1"/>
    <property type="molecule type" value="Transcribed_RNA"/>
</dbReference>
<feature type="domain" description="SET" evidence="2">
    <location>
        <begin position="320"/>
        <end position="435"/>
    </location>
</feature>
<proteinExistence type="predicted"/>
<evidence type="ECO:0000256" key="1">
    <source>
        <dbReference type="SAM" id="Coils"/>
    </source>
</evidence>
<dbReference type="InterPro" id="IPR001214">
    <property type="entry name" value="SET_dom"/>
</dbReference>
<dbReference type="Pfam" id="PF00856">
    <property type="entry name" value="SET"/>
    <property type="match status" value="1"/>
</dbReference>
<accession>A0A7S4RVG3</accession>
<dbReference type="Gene3D" id="2.170.270.10">
    <property type="entry name" value="SET domain"/>
    <property type="match status" value="2"/>
</dbReference>
<protein>
    <recommendedName>
        <fullName evidence="2">SET domain-containing protein</fullName>
    </recommendedName>
</protein>
<dbReference type="SMART" id="SM00317">
    <property type="entry name" value="SET"/>
    <property type="match status" value="1"/>
</dbReference>
<feature type="coiled-coil region" evidence="1">
    <location>
        <begin position="285"/>
        <end position="312"/>
    </location>
</feature>
<reference evidence="3" key="1">
    <citation type="submission" date="2021-01" db="EMBL/GenBank/DDBJ databases">
        <authorList>
            <person name="Corre E."/>
            <person name="Pelletier E."/>
            <person name="Niang G."/>
            <person name="Scheremetjew M."/>
            <person name="Finn R."/>
            <person name="Kale V."/>
            <person name="Holt S."/>
            <person name="Cochrane G."/>
            <person name="Meng A."/>
            <person name="Brown T."/>
            <person name="Cohen L."/>
        </authorList>
    </citation>
    <scope>NUCLEOTIDE SEQUENCE</scope>
    <source>
        <strain evidence="3">CCMP3105</strain>
    </source>
</reference>
<evidence type="ECO:0000259" key="2">
    <source>
        <dbReference type="PROSITE" id="PS50280"/>
    </source>
</evidence>
<dbReference type="InterPro" id="IPR046341">
    <property type="entry name" value="SET_dom_sf"/>
</dbReference>
<keyword evidence="1" id="KW-0175">Coiled coil</keyword>
<dbReference type="AlphaFoldDB" id="A0A7S4RVG3"/>
<gene>
    <name evidence="3" type="ORF">AMON00008_LOCUS41067</name>
</gene>
<sequence length="462" mass="50290">MEAASTDHQDLADPNVVALRLPSARLAAAVAETQSSVQEQLALKMQRRAAALSACAAPGWDFGWQSGAAVTPDDGCRSPLSLFAPFHGLEARHAEPETGEDEAAAWGLLGWRVFAARDFEEGSVVERCELLPVRRGEGLEDRSSCLAARYVLYRDRPPTDSSCRRRPAPETLMPLGYCPLYRRRAEGDASGEPELRARWSADGAALLLTARRALAAGEELRLPADLPGELGQPELLEMRRFGPPKGRGEDGLDEAELEEVFRSVCLSPSSLFSDLLPSDEQGPDAEAAAAHAAALEDAKEEALRRERDLAMRPVPGAPAGAVRGGWSPVHGRGVFALVDFRRGDLVELCPALRLDRASGEVLEAYCMNFRTPGTLPDEPEEDVCVLSLSCGSLFNHSMAPSLEWTYVPGLARWGFVAMSAVEDIRAGEELFICYGEGYFGDEEYLERDGSMRRRSEECKLAT</sequence>
<dbReference type="PROSITE" id="PS50280">
    <property type="entry name" value="SET"/>
    <property type="match status" value="1"/>
</dbReference>
<name>A0A7S4RVG3_9DINO</name>
<organism evidence="3">
    <name type="scientific">Alexandrium monilatum</name>
    <dbReference type="NCBI Taxonomy" id="311494"/>
    <lineage>
        <taxon>Eukaryota</taxon>
        <taxon>Sar</taxon>
        <taxon>Alveolata</taxon>
        <taxon>Dinophyceae</taxon>
        <taxon>Gonyaulacales</taxon>
        <taxon>Pyrocystaceae</taxon>
        <taxon>Alexandrium</taxon>
    </lineage>
</organism>